<accession>K0JXB1</accession>
<sequence length="98" mass="11018">MSESAWLLSDRHRVKLGLGKPVRSPDGSVDHFHDGSQNSRNSDLTRALWKFLADYGDGPVRVVTSYQPEFTAVAEYRTIGGDALDDTDFPEYLRDWTG</sequence>
<gene>
    <name evidence="2" type="ordered locus">BN6_52510</name>
</gene>
<organism evidence="2 3">
    <name type="scientific">Saccharothrix espanaensis (strain ATCC 51144 / DSM 44229 / JCM 9112 / NBRC 15066 / NRRL 15764)</name>
    <dbReference type="NCBI Taxonomy" id="1179773"/>
    <lineage>
        <taxon>Bacteria</taxon>
        <taxon>Bacillati</taxon>
        <taxon>Actinomycetota</taxon>
        <taxon>Actinomycetes</taxon>
        <taxon>Pseudonocardiales</taxon>
        <taxon>Pseudonocardiaceae</taxon>
        <taxon>Saccharothrix</taxon>
    </lineage>
</organism>
<reference evidence="2 3" key="1">
    <citation type="journal article" date="2012" name="BMC Genomics">
        <title>Complete genome sequence of Saccharothrix espanaensis DSM 44229T and comparison to the other completely sequenced Pseudonocardiaceae.</title>
        <authorList>
            <person name="Strobel T."/>
            <person name="Al-Dilaimi A."/>
            <person name="Blom J."/>
            <person name="Gessner A."/>
            <person name="Kalinowski J."/>
            <person name="Luzhetska M."/>
            <person name="Puhler A."/>
            <person name="Szczepanowski R."/>
            <person name="Bechthold A."/>
            <person name="Ruckert C."/>
        </authorList>
    </citation>
    <scope>NUCLEOTIDE SEQUENCE [LARGE SCALE GENOMIC DNA]</scope>
    <source>
        <strain evidence="3">ATCC 51144 / DSM 44229 / JCM 9112 / NBRC 15066 / NRRL 15764</strain>
    </source>
</reference>
<dbReference type="AlphaFoldDB" id="K0JXB1"/>
<protein>
    <submittedName>
        <fullName evidence="2">Uncharacterized protein</fullName>
    </submittedName>
</protein>
<dbReference type="EMBL" id="HE804045">
    <property type="protein sequence ID" value="CCH32515.1"/>
    <property type="molecule type" value="Genomic_DNA"/>
</dbReference>
<evidence type="ECO:0000313" key="3">
    <source>
        <dbReference type="Proteomes" id="UP000006281"/>
    </source>
</evidence>
<dbReference type="BioCyc" id="SESP1179773:BN6_RS25385-MONOMER"/>
<evidence type="ECO:0000313" key="2">
    <source>
        <dbReference type="EMBL" id="CCH32515.1"/>
    </source>
</evidence>
<dbReference type="KEGG" id="sesp:BN6_52510"/>
<evidence type="ECO:0000256" key="1">
    <source>
        <dbReference type="SAM" id="MobiDB-lite"/>
    </source>
</evidence>
<dbReference type="RefSeq" id="WP_015102627.1">
    <property type="nucleotide sequence ID" value="NC_019673.1"/>
</dbReference>
<dbReference type="STRING" id="1179773.BN6_52510"/>
<feature type="region of interest" description="Disordered" evidence="1">
    <location>
        <begin position="19"/>
        <end position="41"/>
    </location>
</feature>
<name>K0JXB1_SACES</name>
<keyword evidence="3" id="KW-1185">Reference proteome</keyword>
<dbReference type="Proteomes" id="UP000006281">
    <property type="component" value="Chromosome"/>
</dbReference>
<dbReference type="OrthoDB" id="3696794at2"/>
<dbReference type="HOGENOM" id="CLU_2331978_0_0_11"/>
<proteinExistence type="predicted"/>
<dbReference type="PATRIC" id="fig|1179773.3.peg.5283"/>